<dbReference type="AlphaFoldDB" id="A0A3S7X5R7"/>
<feature type="compositionally biased region" description="Low complexity" evidence="1">
    <location>
        <begin position="276"/>
        <end position="293"/>
    </location>
</feature>
<sequence>MNTPYHASVVISPVAAAASSSTLRCGRQSVLCRIVARTVSSEVHFCRALEPLRRGCRIPGLGSLLSAARDFSSTTPSYLLAFDVFNKRQTSDSASSSAIARAPSPSRSSCGRAHADHHRHQHSPRARRRSCTPQDTDASASTEPYAFPVGRALRYVQLGRRYHGQTEGQSTLYEWLAEMPFPPSAEAAGPLWGNGGADVEGCSTSKTDTHGPELVAEVSSFAKYHAHHALIEFKELRRRIAEAESCAQVARVGSQRPANSSPPNRHERAADRNAEEPSPSSSTLPSPTSSLSPHPLPAHLAAALTQSLFSVTVLLHVSGLFGVADTHVERLLDVCFSTSIFLAQDSAAAAALTRRQRGNLSAPSSASEFPRRHGATAAFVEAPPRSRHLHSLHWAIVHFAAGVQHWGLLEHTSPLQDVGRTQRPYERLLQVHAALLCEQTRRCVDHVLWHELVLLKAGRRAEAARDAWFMGPDAAAYSVLFGAQSNSSSSCGNAADAGSLARRVPPRLQQRRLQLLPLLWLSLLCSQLQKRQTPTAQTPSTCAAPHSSPSPPDAEEVTWASARHAFAALLPLFSKDARLDVTAWAALHLLFLPHRRARLSNAKGAETKMTHACTISAPAAAANATLPELCALLARVEREGALLELGPALPGPASAHAESSAYFHLASFLRCWLDASTARSSVPSSPGTARAELADSSGCIHRGDNALNTLQTPMHTAGQLYRALLNIPLSALFLPSPKPSSGDGLCSASVLAEYASTEPSLRKRLSVTAEGARLLNRLLLRVLLQWRSDRRVRRVPQRSGGASARSTSEKLPSAGGVAPIAPECSSSACTPCTESAGSGGRREAIEAAQGDRPPGALPASQPGLPQEMTVSAAESRRQWERELVCVLKATHHLGALITAGAADGVSRDGSSDRGTGLIRAFVAPTAQAVVRALAEQLGRSLLPWRLLLLHCEHVPLTAAELQLLGKLDATLRHVLLLYSPQRVRASDAAASTTPTDVGSLPMTYRVSMNALMRTAA</sequence>
<accession>A0A3S7X5R7</accession>
<feature type="region of interest" description="Disordered" evidence="1">
    <location>
        <begin position="535"/>
        <end position="556"/>
    </location>
</feature>
<feature type="region of interest" description="Disordered" evidence="1">
    <location>
        <begin position="793"/>
        <end position="817"/>
    </location>
</feature>
<feature type="region of interest" description="Disordered" evidence="1">
    <location>
        <begin position="93"/>
        <end position="143"/>
    </location>
</feature>
<evidence type="ECO:0000313" key="3">
    <source>
        <dbReference type="Proteomes" id="UP000274082"/>
    </source>
</evidence>
<evidence type="ECO:0000313" key="2">
    <source>
        <dbReference type="EMBL" id="AYU81803.1"/>
    </source>
</evidence>
<keyword evidence="3" id="KW-1185">Reference proteome</keyword>
<reference evidence="2 3" key="1">
    <citation type="journal article" date="2018" name="Sci. Rep.">
        <title>A complete Leishmania donovani reference genome identifies novel genetic variations associated with virulence.</title>
        <authorList>
            <person name="Lypaczewski P."/>
            <person name="Hoshizaki J."/>
            <person name="Zhang W.-W."/>
            <person name="McCall L.-I."/>
            <person name="Torcivia-Rodriguez J."/>
            <person name="Simonyan V."/>
            <person name="Kaur A."/>
            <person name="Dewar K."/>
            <person name="Matlashewski G."/>
        </authorList>
    </citation>
    <scope>NUCLEOTIDE SEQUENCE [LARGE SCALE GENOMIC DNA]</scope>
    <source>
        <strain evidence="2 3">LdCL</strain>
    </source>
</reference>
<dbReference type="EMBL" id="CP029531">
    <property type="protein sequence ID" value="AYU81803.1"/>
    <property type="molecule type" value="Genomic_DNA"/>
</dbReference>
<name>A0A3S7X5R7_LEIDO</name>
<feature type="compositionally biased region" description="Low complexity" evidence="1">
    <location>
        <begin position="93"/>
        <end position="109"/>
    </location>
</feature>
<dbReference type="Proteomes" id="UP000274082">
    <property type="component" value="Chromosome 32"/>
</dbReference>
<dbReference type="VEuPathDB" id="TriTrypDB:LdBPK_322570.1"/>
<dbReference type="VEuPathDB" id="TriTrypDB:LDHU3_32.3200"/>
<organism evidence="2 3">
    <name type="scientific">Leishmania donovani</name>
    <dbReference type="NCBI Taxonomy" id="5661"/>
    <lineage>
        <taxon>Eukaryota</taxon>
        <taxon>Discoba</taxon>
        <taxon>Euglenozoa</taxon>
        <taxon>Kinetoplastea</taxon>
        <taxon>Metakinetoplastina</taxon>
        <taxon>Trypanosomatida</taxon>
        <taxon>Trypanosomatidae</taxon>
        <taxon>Leishmaniinae</taxon>
        <taxon>Leishmania</taxon>
    </lineage>
</organism>
<feature type="region of interest" description="Disordered" evidence="1">
    <location>
        <begin position="849"/>
        <end position="872"/>
    </location>
</feature>
<feature type="compositionally biased region" description="Low complexity" evidence="1">
    <location>
        <begin position="538"/>
        <end position="547"/>
    </location>
</feature>
<proteinExistence type="predicted"/>
<gene>
    <name evidence="2" type="ORF">LdCL_320031200</name>
</gene>
<protein>
    <submittedName>
        <fullName evidence="2">Uncharacterized protein</fullName>
    </submittedName>
</protein>
<feature type="compositionally biased region" description="Polar residues" evidence="1">
    <location>
        <begin position="131"/>
        <end position="142"/>
    </location>
</feature>
<feature type="compositionally biased region" description="Basic and acidic residues" evidence="1">
    <location>
        <begin position="264"/>
        <end position="275"/>
    </location>
</feature>
<dbReference type="VEuPathDB" id="TriTrypDB:LdCL_320031200"/>
<evidence type="ECO:0000256" key="1">
    <source>
        <dbReference type="SAM" id="MobiDB-lite"/>
    </source>
</evidence>
<feature type="region of interest" description="Disordered" evidence="1">
    <location>
        <begin position="248"/>
        <end position="293"/>
    </location>
</feature>
<feature type="compositionally biased region" description="Basic residues" evidence="1">
    <location>
        <begin position="115"/>
        <end position="130"/>
    </location>
</feature>
<dbReference type="OrthoDB" id="244874at2759"/>